<organism evidence="7 8">
    <name type="scientific">Stichopus japonicus</name>
    <name type="common">Sea cucumber</name>
    <dbReference type="NCBI Taxonomy" id="307972"/>
    <lineage>
        <taxon>Eukaryota</taxon>
        <taxon>Metazoa</taxon>
        <taxon>Echinodermata</taxon>
        <taxon>Eleutherozoa</taxon>
        <taxon>Echinozoa</taxon>
        <taxon>Holothuroidea</taxon>
        <taxon>Aspidochirotacea</taxon>
        <taxon>Aspidochirotida</taxon>
        <taxon>Stichopodidae</taxon>
        <taxon>Apostichopus</taxon>
    </lineage>
</organism>
<keyword evidence="4 6" id="KW-1133">Transmembrane helix</keyword>
<feature type="transmembrane region" description="Helical" evidence="6">
    <location>
        <begin position="173"/>
        <end position="194"/>
    </location>
</feature>
<name>A0A2G8LAF6_STIJA</name>
<dbReference type="GO" id="GO:0015095">
    <property type="term" value="F:magnesium ion transmembrane transporter activity"/>
    <property type="evidence" value="ECO:0007669"/>
    <property type="project" value="InterPro"/>
</dbReference>
<evidence type="ECO:0000256" key="2">
    <source>
        <dbReference type="ARBA" id="ARBA00007230"/>
    </source>
</evidence>
<sequence length="445" mass="47570">MKRDTLLPLAGHELSIAVSLYTVLWVLTAAALTTVADETTSFPTSAVPGLSGFEERLNLTMSGEDDNALTTTDVYIGFSLAVSSTIFIGTSSIVKKKALIKISTYAKRAGDGGHAYLGEPLWWAGFGLLAFGEIFNFVAYAFAPALLVTPLGALSVLVTAVLSAIFLKEHLNLLCKIGCLQCVLGSTVMVLHAPKEGDGANSLDELAVRLGDPVFVMFTLMVIGCSLILIFIYSPKYGQTNMLVYITICALIGSLSVLACKGFGIAMKEFFQGEGSFRNPLTYFLIFSLVVCISVNMHYLNKALDTFNAAVISPIYYVFFTTCVVTASAILFQEWGNMNAVDCLATLAGFGIIVAGIFLLHAFKDKCISLSDLPPVVRTPPGYTKASLNHVHLNSTESLPGNHGSVCGSCMVGDKPVQGTDLPLSGRAGARETRKRLVASPRVEL</sequence>
<evidence type="ECO:0000256" key="5">
    <source>
        <dbReference type="ARBA" id="ARBA00023136"/>
    </source>
</evidence>
<dbReference type="AlphaFoldDB" id="A0A2G8LAF6"/>
<dbReference type="Pfam" id="PF05653">
    <property type="entry name" value="Mg_trans_NIPA"/>
    <property type="match status" value="1"/>
</dbReference>
<dbReference type="EMBL" id="MRZV01000150">
    <property type="protein sequence ID" value="PIK57195.1"/>
    <property type="molecule type" value="Genomic_DNA"/>
</dbReference>
<protein>
    <submittedName>
        <fullName evidence="7">Putative magnesium transporter NIPA2 isoform X2</fullName>
    </submittedName>
</protein>
<comment type="caution">
    <text evidence="7">The sequence shown here is derived from an EMBL/GenBank/DDBJ whole genome shotgun (WGS) entry which is preliminary data.</text>
</comment>
<evidence type="ECO:0000256" key="4">
    <source>
        <dbReference type="ARBA" id="ARBA00022989"/>
    </source>
</evidence>
<evidence type="ECO:0000256" key="6">
    <source>
        <dbReference type="SAM" id="Phobius"/>
    </source>
</evidence>
<feature type="transmembrane region" description="Helical" evidence="6">
    <location>
        <begin position="74"/>
        <end position="94"/>
    </location>
</feature>
<reference evidence="7 8" key="1">
    <citation type="journal article" date="2017" name="PLoS Biol.">
        <title>The sea cucumber genome provides insights into morphological evolution and visceral regeneration.</title>
        <authorList>
            <person name="Zhang X."/>
            <person name="Sun L."/>
            <person name="Yuan J."/>
            <person name="Sun Y."/>
            <person name="Gao Y."/>
            <person name="Zhang L."/>
            <person name="Li S."/>
            <person name="Dai H."/>
            <person name="Hamel J.F."/>
            <person name="Liu C."/>
            <person name="Yu Y."/>
            <person name="Liu S."/>
            <person name="Lin W."/>
            <person name="Guo K."/>
            <person name="Jin S."/>
            <person name="Xu P."/>
            <person name="Storey K.B."/>
            <person name="Huan P."/>
            <person name="Zhang T."/>
            <person name="Zhou Y."/>
            <person name="Zhang J."/>
            <person name="Lin C."/>
            <person name="Li X."/>
            <person name="Xing L."/>
            <person name="Huo D."/>
            <person name="Sun M."/>
            <person name="Wang L."/>
            <person name="Mercier A."/>
            <person name="Li F."/>
            <person name="Yang H."/>
            <person name="Xiang J."/>
        </authorList>
    </citation>
    <scope>NUCLEOTIDE SEQUENCE [LARGE SCALE GENOMIC DNA]</scope>
    <source>
        <strain evidence="7">Shaxun</strain>
        <tissue evidence="7">Muscle</tissue>
    </source>
</reference>
<accession>A0A2G8LAF6</accession>
<dbReference type="InterPro" id="IPR037185">
    <property type="entry name" value="EmrE-like"/>
</dbReference>
<comment type="subcellular location">
    <subcellularLocation>
        <location evidence="1">Membrane</location>
        <topology evidence="1">Multi-pass membrane protein</topology>
    </subcellularLocation>
</comment>
<evidence type="ECO:0000256" key="1">
    <source>
        <dbReference type="ARBA" id="ARBA00004141"/>
    </source>
</evidence>
<dbReference type="PANTHER" id="PTHR12570:SF92">
    <property type="entry name" value="SPICHTHYIN, ISOFORM B"/>
    <property type="match status" value="1"/>
</dbReference>
<feature type="transmembrane region" description="Helical" evidence="6">
    <location>
        <begin position="115"/>
        <end position="135"/>
    </location>
</feature>
<feature type="transmembrane region" description="Helical" evidence="6">
    <location>
        <begin position="214"/>
        <end position="233"/>
    </location>
</feature>
<keyword evidence="8" id="KW-1185">Reference proteome</keyword>
<gene>
    <name evidence="7" type="ORF">BSL78_05894</name>
</gene>
<proteinExistence type="inferred from homology"/>
<dbReference type="Proteomes" id="UP000230750">
    <property type="component" value="Unassembled WGS sequence"/>
</dbReference>
<feature type="transmembrane region" description="Helical" evidence="6">
    <location>
        <begin position="141"/>
        <end position="166"/>
    </location>
</feature>
<evidence type="ECO:0000313" key="7">
    <source>
        <dbReference type="EMBL" id="PIK57195.1"/>
    </source>
</evidence>
<feature type="transmembrane region" description="Helical" evidence="6">
    <location>
        <begin position="281"/>
        <end position="300"/>
    </location>
</feature>
<keyword evidence="3 6" id="KW-0812">Transmembrane</keyword>
<dbReference type="PANTHER" id="PTHR12570">
    <property type="match status" value="1"/>
</dbReference>
<feature type="transmembrane region" description="Helical" evidence="6">
    <location>
        <begin position="242"/>
        <end position="266"/>
    </location>
</feature>
<comment type="similarity">
    <text evidence="2">Belongs to the NIPA family.</text>
</comment>
<dbReference type="GO" id="GO:0016020">
    <property type="term" value="C:membrane"/>
    <property type="evidence" value="ECO:0007669"/>
    <property type="project" value="UniProtKB-SubCell"/>
</dbReference>
<evidence type="ECO:0000256" key="3">
    <source>
        <dbReference type="ARBA" id="ARBA00022692"/>
    </source>
</evidence>
<dbReference type="SUPFAM" id="SSF103481">
    <property type="entry name" value="Multidrug resistance efflux transporter EmrE"/>
    <property type="match status" value="1"/>
</dbReference>
<dbReference type="OrthoDB" id="6428174at2759"/>
<feature type="transmembrane region" description="Helical" evidence="6">
    <location>
        <begin position="12"/>
        <end position="32"/>
    </location>
</feature>
<dbReference type="STRING" id="307972.A0A2G8LAF6"/>
<feature type="transmembrane region" description="Helical" evidence="6">
    <location>
        <begin position="344"/>
        <end position="363"/>
    </location>
</feature>
<dbReference type="InterPro" id="IPR008521">
    <property type="entry name" value="Mg_trans_NIPA"/>
</dbReference>
<evidence type="ECO:0000313" key="8">
    <source>
        <dbReference type="Proteomes" id="UP000230750"/>
    </source>
</evidence>
<feature type="transmembrane region" description="Helical" evidence="6">
    <location>
        <begin position="307"/>
        <end position="332"/>
    </location>
</feature>
<keyword evidence="5 6" id="KW-0472">Membrane</keyword>